<evidence type="ECO:0000313" key="3">
    <source>
        <dbReference type="EMBL" id="MFC0352060.1"/>
    </source>
</evidence>
<keyword evidence="1" id="KW-0732">Signal</keyword>
<keyword evidence="4" id="KW-1185">Reference proteome</keyword>
<feature type="domain" description="Chalcone isomerase" evidence="2">
    <location>
        <begin position="37"/>
        <end position="179"/>
    </location>
</feature>
<gene>
    <name evidence="3" type="ORF">ACFFJH_19740</name>
</gene>
<sequence>MKIFIKWMQLTALLVIGASAMSAQADVWRKDIPQAKLIGSGEFSWWGLSIYSARLWQETEVKNTTFNPQQGFALEITYHKSISRERFVDTSIDEIKRLHGDNFNQEQLQQWRSYMAKAFTDVKSGDQLIGVHVPQFGCRFYSQSKLLAEIPDEKFSKAFFSIWLDPRSKDKQLRAKLMGQQNETK</sequence>
<comment type="caution">
    <text evidence="3">The sequence shown here is derived from an EMBL/GenBank/DDBJ whole genome shotgun (WGS) entry which is preliminary data.</text>
</comment>
<feature type="chain" id="PRO_5047459581" evidence="1">
    <location>
        <begin position="26"/>
        <end position="185"/>
    </location>
</feature>
<accession>A0ABV6IJR2</accession>
<dbReference type="InterPro" id="IPR016087">
    <property type="entry name" value="Chalcone_isomerase"/>
</dbReference>
<evidence type="ECO:0000259" key="2">
    <source>
        <dbReference type="Pfam" id="PF16036"/>
    </source>
</evidence>
<keyword evidence="3" id="KW-0413">Isomerase</keyword>
<organism evidence="3 4">
    <name type="scientific">Undibacterium danionis</name>
    <dbReference type="NCBI Taxonomy" id="1812100"/>
    <lineage>
        <taxon>Bacteria</taxon>
        <taxon>Pseudomonadati</taxon>
        <taxon>Pseudomonadota</taxon>
        <taxon>Betaproteobacteria</taxon>
        <taxon>Burkholderiales</taxon>
        <taxon>Oxalobacteraceae</taxon>
        <taxon>Undibacterium</taxon>
    </lineage>
</organism>
<protein>
    <submittedName>
        <fullName evidence="3">Chalcone isomerase family protein</fullName>
    </submittedName>
</protein>
<dbReference type="GO" id="GO:0016853">
    <property type="term" value="F:isomerase activity"/>
    <property type="evidence" value="ECO:0007669"/>
    <property type="project" value="UniProtKB-KW"/>
</dbReference>
<name>A0ABV6IJR2_9BURK</name>
<dbReference type="Proteomes" id="UP001589844">
    <property type="component" value="Unassembled WGS sequence"/>
</dbReference>
<evidence type="ECO:0000256" key="1">
    <source>
        <dbReference type="SAM" id="SignalP"/>
    </source>
</evidence>
<feature type="signal peptide" evidence="1">
    <location>
        <begin position="1"/>
        <end position="25"/>
    </location>
</feature>
<reference evidence="3 4" key="1">
    <citation type="submission" date="2024-09" db="EMBL/GenBank/DDBJ databases">
        <authorList>
            <person name="Sun Q."/>
            <person name="Mori K."/>
        </authorList>
    </citation>
    <scope>NUCLEOTIDE SEQUENCE [LARGE SCALE GENOMIC DNA]</scope>
    <source>
        <strain evidence="3 4">CCM 8677</strain>
    </source>
</reference>
<dbReference type="Pfam" id="PF16036">
    <property type="entry name" value="Chalcone_3"/>
    <property type="match status" value="1"/>
</dbReference>
<dbReference type="RefSeq" id="WP_390214816.1">
    <property type="nucleotide sequence ID" value="NZ_JBHLXJ010000036.1"/>
</dbReference>
<evidence type="ECO:0000313" key="4">
    <source>
        <dbReference type="Proteomes" id="UP001589844"/>
    </source>
</evidence>
<dbReference type="EMBL" id="JBHLXJ010000036">
    <property type="protein sequence ID" value="MFC0352060.1"/>
    <property type="molecule type" value="Genomic_DNA"/>
</dbReference>
<proteinExistence type="predicted"/>